<gene>
    <name evidence="2" type="ORF">SeLEV6574_g07676</name>
</gene>
<dbReference type="Proteomes" id="UP000320475">
    <property type="component" value="Unassembled WGS sequence"/>
</dbReference>
<dbReference type="Pfam" id="PF08238">
    <property type="entry name" value="Sel1"/>
    <property type="match status" value="3"/>
</dbReference>
<feature type="region of interest" description="Disordered" evidence="1">
    <location>
        <begin position="64"/>
        <end position="119"/>
    </location>
</feature>
<dbReference type="VEuPathDB" id="FungiDB:SeMB42_g01654"/>
<dbReference type="VEuPathDB" id="FungiDB:SeMB42_g05444"/>
<reference evidence="2 3" key="1">
    <citation type="journal article" date="2019" name="Sci. Rep.">
        <title>Comparative genomics of chytrid fungi reveal insights into the obligate biotrophic and pathogenic lifestyle of Synchytrium endobioticum.</title>
        <authorList>
            <person name="van de Vossenberg B.T.L.H."/>
            <person name="Warris S."/>
            <person name="Nguyen H.D.T."/>
            <person name="van Gent-Pelzer M.P.E."/>
            <person name="Joly D.L."/>
            <person name="van de Geest H.C."/>
            <person name="Bonants P.J.M."/>
            <person name="Smith D.S."/>
            <person name="Levesque C.A."/>
            <person name="van der Lee T.A.J."/>
        </authorList>
    </citation>
    <scope>NUCLEOTIDE SEQUENCE [LARGE SCALE GENOMIC DNA]</scope>
    <source>
        <strain evidence="2 3">LEV6574</strain>
    </source>
</reference>
<protein>
    <submittedName>
        <fullName evidence="2">Uncharacterized protein</fullName>
    </submittedName>
</protein>
<dbReference type="PANTHER" id="PTHR43628:SF1">
    <property type="entry name" value="CHITIN SYNTHASE REGULATORY FACTOR 2-RELATED"/>
    <property type="match status" value="1"/>
</dbReference>
<feature type="compositionally biased region" description="Basic and acidic residues" evidence="1">
    <location>
        <begin position="102"/>
        <end position="113"/>
    </location>
</feature>
<dbReference type="Gene3D" id="1.25.40.10">
    <property type="entry name" value="Tetratricopeptide repeat domain"/>
    <property type="match status" value="1"/>
</dbReference>
<evidence type="ECO:0000313" key="3">
    <source>
        <dbReference type="Proteomes" id="UP000320475"/>
    </source>
</evidence>
<dbReference type="GO" id="GO:0032153">
    <property type="term" value="C:cell division site"/>
    <property type="evidence" value="ECO:0007669"/>
    <property type="project" value="TreeGrafter"/>
</dbReference>
<name>A0A507CK33_9FUNG</name>
<organism evidence="2 3">
    <name type="scientific">Synchytrium endobioticum</name>
    <dbReference type="NCBI Taxonomy" id="286115"/>
    <lineage>
        <taxon>Eukaryota</taxon>
        <taxon>Fungi</taxon>
        <taxon>Fungi incertae sedis</taxon>
        <taxon>Chytridiomycota</taxon>
        <taxon>Chytridiomycota incertae sedis</taxon>
        <taxon>Chytridiomycetes</taxon>
        <taxon>Synchytriales</taxon>
        <taxon>Synchytriaceae</taxon>
        <taxon>Synchytrium</taxon>
    </lineage>
</organism>
<dbReference type="AlphaFoldDB" id="A0A507CK33"/>
<evidence type="ECO:0000256" key="1">
    <source>
        <dbReference type="SAM" id="MobiDB-lite"/>
    </source>
</evidence>
<feature type="compositionally biased region" description="Low complexity" evidence="1">
    <location>
        <begin position="64"/>
        <end position="89"/>
    </location>
</feature>
<dbReference type="InterPro" id="IPR011990">
    <property type="entry name" value="TPR-like_helical_dom_sf"/>
</dbReference>
<dbReference type="InterPro" id="IPR006597">
    <property type="entry name" value="Sel1-like"/>
</dbReference>
<feature type="region of interest" description="Disordered" evidence="1">
    <location>
        <begin position="395"/>
        <end position="421"/>
    </location>
</feature>
<dbReference type="SMART" id="SM00671">
    <property type="entry name" value="SEL1"/>
    <property type="match status" value="3"/>
</dbReference>
<feature type="compositionally biased region" description="Low complexity" evidence="1">
    <location>
        <begin position="145"/>
        <end position="154"/>
    </location>
</feature>
<accession>A0A507CK33</accession>
<feature type="region of interest" description="Disordered" evidence="1">
    <location>
        <begin position="133"/>
        <end position="159"/>
    </location>
</feature>
<dbReference type="InterPro" id="IPR052945">
    <property type="entry name" value="Mitotic_Regulator"/>
</dbReference>
<evidence type="ECO:0000313" key="2">
    <source>
        <dbReference type="EMBL" id="TPX38716.1"/>
    </source>
</evidence>
<comment type="caution">
    <text evidence="2">The sequence shown here is derived from an EMBL/GenBank/DDBJ whole genome shotgun (WGS) entry which is preliminary data.</text>
</comment>
<dbReference type="GO" id="GO:0010972">
    <property type="term" value="P:negative regulation of G2/M transition of mitotic cell cycle"/>
    <property type="evidence" value="ECO:0007669"/>
    <property type="project" value="TreeGrafter"/>
</dbReference>
<sequence>MDNSDTTAITDAKAVTAETNTVTTNAIAATNANAATAGTDTMDTTDTDTVTTDAIAATNANASTAGIDSTDTTDAMTSTPTAEATSAASNHNDETMGTSSKSLDKSAMGDKTKKSLSGSDLVHRVESVLGLAPDPVSLSRPKHVPSSQSSSQPSLEETEIPSANMNAYPNVSVEIDLPPTISADSMEILDKATGMASQLQDFYSFLVNGMREVDIPKTCRGKPPNKRRFRAVRNGIKKFGAWLTDPSPEAAPFRFCGPTSARFQFSTVNTRSVKPNWKNEQELPPLPTTMKNADLLQCAIYYHELDNYDVALRYACASAGAMPLPGARSASPSTPNPIAMYLLGVCLRHGWGCAQDRELAFAWLALSAAHACAYPTSMAVSSSVVQALKTTPFGATSRRGSAAPQADAHGNPKRPSMSGPAQVWNTATRQSLHGILKAVVPLPIFELGISIRQGWGVTKSVKMAACLFEIAAKLGDPDASAAYGDALGNGFGLRTDRMEAAKFFRAAAEGGVRLVGEGWIYKKKWGYQEDRMEGPDGGCDQ</sequence>
<proteinExistence type="predicted"/>
<dbReference type="OrthoDB" id="2148946at2759"/>
<dbReference type="EMBL" id="QEAM01000583">
    <property type="protein sequence ID" value="TPX38716.1"/>
    <property type="molecule type" value="Genomic_DNA"/>
</dbReference>
<dbReference type="SUPFAM" id="SSF81901">
    <property type="entry name" value="HCP-like"/>
    <property type="match status" value="1"/>
</dbReference>
<dbReference type="PANTHER" id="PTHR43628">
    <property type="entry name" value="ACTIVATOR OF C KINASE PROTEIN 1-RELATED"/>
    <property type="match status" value="1"/>
</dbReference>